<feature type="region of interest" description="Disordered" evidence="1">
    <location>
        <begin position="142"/>
        <end position="184"/>
    </location>
</feature>
<proteinExistence type="predicted"/>
<dbReference type="RefSeq" id="XP_025600799.1">
    <property type="nucleotide sequence ID" value="XM_025739378.1"/>
</dbReference>
<feature type="compositionally biased region" description="Low complexity" evidence="1">
    <location>
        <begin position="239"/>
        <end position="249"/>
    </location>
</feature>
<name>A0A316ZFK2_9BASI</name>
<dbReference type="AlphaFoldDB" id="A0A316ZFK2"/>
<protein>
    <submittedName>
        <fullName evidence="2">Uncharacterized protein</fullName>
    </submittedName>
</protein>
<gene>
    <name evidence="2" type="ORF">FA09DRAFT_189208</name>
</gene>
<dbReference type="EMBL" id="KZ819285">
    <property type="protein sequence ID" value="PWO00521.1"/>
    <property type="molecule type" value="Genomic_DNA"/>
</dbReference>
<keyword evidence="3" id="KW-1185">Reference proteome</keyword>
<dbReference type="GeneID" id="37266924"/>
<evidence type="ECO:0000313" key="3">
    <source>
        <dbReference type="Proteomes" id="UP000245946"/>
    </source>
</evidence>
<evidence type="ECO:0000313" key="2">
    <source>
        <dbReference type="EMBL" id="PWO00521.1"/>
    </source>
</evidence>
<feature type="region of interest" description="Disordered" evidence="1">
    <location>
        <begin position="239"/>
        <end position="259"/>
    </location>
</feature>
<dbReference type="Proteomes" id="UP000245946">
    <property type="component" value="Unassembled WGS sequence"/>
</dbReference>
<sequence length="333" mass="35259">MSWPVSHSCPTPLVATHRSLAAGAPRRQAPGLSLLSFSKLSPRAVAQAQPIRRRMSPPWQRSARMHSYPRLSQLAARLTRGCAAARRCAKYSGPASRTCLDPPASSIPALILCRSCVRSSTRMGHVRRRCEGSATLPCHLASTHGARGGDAGKATDVRASPEAKYSGEPGARHPSASPPLLQGPPAILAASTAANVSRRRPCWEQLRSRKGADVCVRRGQGRKRGSPAHSTLESFLALSAAPSPEAAPARGSRSTSRMQRTARLPAFCEGQLHERQHPGPRLCGVRSEPIAPLGLSHLPTLSMHASSPMKASTATFSLARSQRAAAGDLGCTA</sequence>
<organism evidence="2 3">
    <name type="scientific">Tilletiopsis washingtonensis</name>
    <dbReference type="NCBI Taxonomy" id="58919"/>
    <lineage>
        <taxon>Eukaryota</taxon>
        <taxon>Fungi</taxon>
        <taxon>Dikarya</taxon>
        <taxon>Basidiomycota</taxon>
        <taxon>Ustilaginomycotina</taxon>
        <taxon>Exobasidiomycetes</taxon>
        <taxon>Entylomatales</taxon>
        <taxon>Entylomatales incertae sedis</taxon>
        <taxon>Tilletiopsis</taxon>
    </lineage>
</organism>
<evidence type="ECO:0000256" key="1">
    <source>
        <dbReference type="SAM" id="MobiDB-lite"/>
    </source>
</evidence>
<reference evidence="2 3" key="1">
    <citation type="journal article" date="2018" name="Mol. Biol. Evol.">
        <title>Broad Genomic Sampling Reveals a Smut Pathogenic Ancestry of the Fungal Clade Ustilaginomycotina.</title>
        <authorList>
            <person name="Kijpornyongpan T."/>
            <person name="Mondo S.J."/>
            <person name="Barry K."/>
            <person name="Sandor L."/>
            <person name="Lee J."/>
            <person name="Lipzen A."/>
            <person name="Pangilinan J."/>
            <person name="LaButti K."/>
            <person name="Hainaut M."/>
            <person name="Henrissat B."/>
            <person name="Grigoriev I.V."/>
            <person name="Spatafora J.W."/>
            <person name="Aime M.C."/>
        </authorList>
    </citation>
    <scope>NUCLEOTIDE SEQUENCE [LARGE SCALE GENOMIC DNA]</scope>
    <source>
        <strain evidence="2 3">MCA 4186</strain>
    </source>
</reference>
<accession>A0A316ZFK2</accession>